<dbReference type="SUPFAM" id="SSF56436">
    <property type="entry name" value="C-type lectin-like"/>
    <property type="match status" value="1"/>
</dbReference>
<name>A0A3B1AKS6_9ZZZZ</name>
<protein>
    <submittedName>
        <fullName evidence="2">Sulfatase modifying factor 1 (C-alpha-formyglycine- generating enzyme 1)</fullName>
    </submittedName>
</protein>
<evidence type="ECO:0000313" key="2">
    <source>
        <dbReference type="EMBL" id="VAX00573.1"/>
    </source>
</evidence>
<evidence type="ECO:0000259" key="1">
    <source>
        <dbReference type="Pfam" id="PF03781"/>
    </source>
</evidence>
<dbReference type="PANTHER" id="PTHR23150">
    <property type="entry name" value="SULFATASE MODIFYING FACTOR 1, 2"/>
    <property type="match status" value="1"/>
</dbReference>
<dbReference type="Gene3D" id="3.90.1580.10">
    <property type="entry name" value="paralog of FGE (formylglycine-generating enzyme)"/>
    <property type="match status" value="1"/>
</dbReference>
<dbReference type="GO" id="GO:0120147">
    <property type="term" value="F:formylglycine-generating oxidase activity"/>
    <property type="evidence" value="ECO:0007669"/>
    <property type="project" value="TreeGrafter"/>
</dbReference>
<dbReference type="AlphaFoldDB" id="A0A3B1AKS6"/>
<gene>
    <name evidence="2" type="ORF">MNBD_GAMMA19-1904</name>
</gene>
<dbReference type="InterPro" id="IPR005532">
    <property type="entry name" value="SUMF_dom"/>
</dbReference>
<accession>A0A3B1AKS6</accession>
<proteinExistence type="predicted"/>
<dbReference type="EMBL" id="UOFV01000217">
    <property type="protein sequence ID" value="VAX00573.1"/>
    <property type="molecule type" value="Genomic_DNA"/>
</dbReference>
<dbReference type="InterPro" id="IPR051043">
    <property type="entry name" value="Sulfatase_Mod_Factor_Kinase"/>
</dbReference>
<sequence length="319" mass="36041">MYPAKYEFILIGIILLTLSACELPTASQSTENAGDGRLVPAGSFLMGSDKVDTSGKQQEYGLVKPLFLDEHPAHRVELPAYYIDRYEVSNAQYKKFVRETGRADPFPWTQNGFNLVESRLLASDLETLRWIATEYFKFDIDTRTASKKQLLRLMREDQAMKDRLPVTSVSWYDASAYCQWMGKRLPSEAEWEKAARGEDGREFPWGNEWDTGQTNVGDDADWEEGIAPVGSYESNQSPYGVYDMAGNVWEWTADWYKPYANSEYTSKDFGETQKVIRGGGGGVGHYSLSFFFRSAMRGNALPSAQSGDVGFRCAWDAVR</sequence>
<feature type="domain" description="Sulfatase-modifying factor enzyme-like" evidence="1">
    <location>
        <begin position="38"/>
        <end position="315"/>
    </location>
</feature>
<dbReference type="InterPro" id="IPR016187">
    <property type="entry name" value="CTDL_fold"/>
</dbReference>
<dbReference type="PROSITE" id="PS51257">
    <property type="entry name" value="PROKAR_LIPOPROTEIN"/>
    <property type="match status" value="1"/>
</dbReference>
<organism evidence="2">
    <name type="scientific">hydrothermal vent metagenome</name>
    <dbReference type="NCBI Taxonomy" id="652676"/>
    <lineage>
        <taxon>unclassified sequences</taxon>
        <taxon>metagenomes</taxon>
        <taxon>ecological metagenomes</taxon>
    </lineage>
</organism>
<dbReference type="InterPro" id="IPR042095">
    <property type="entry name" value="SUMF_sf"/>
</dbReference>
<reference evidence="2" key="1">
    <citation type="submission" date="2018-06" db="EMBL/GenBank/DDBJ databases">
        <authorList>
            <person name="Zhirakovskaya E."/>
        </authorList>
    </citation>
    <scope>NUCLEOTIDE SEQUENCE</scope>
</reference>
<dbReference type="PANTHER" id="PTHR23150:SF19">
    <property type="entry name" value="FORMYLGLYCINE-GENERATING ENZYME"/>
    <property type="match status" value="1"/>
</dbReference>
<dbReference type="Pfam" id="PF03781">
    <property type="entry name" value="FGE-sulfatase"/>
    <property type="match status" value="1"/>
</dbReference>